<keyword evidence="7" id="KW-1185">Reference proteome</keyword>
<comment type="caution">
    <text evidence="6">The sequence shown here is derived from an EMBL/GenBank/DDBJ whole genome shotgun (WGS) entry which is preliminary data.</text>
</comment>
<dbReference type="SUPFAM" id="SSF51905">
    <property type="entry name" value="FAD/NAD(P)-binding domain"/>
    <property type="match status" value="1"/>
</dbReference>
<dbReference type="Gene3D" id="3.50.50.60">
    <property type="entry name" value="FAD/NAD(P)-binding domain"/>
    <property type="match status" value="1"/>
</dbReference>
<evidence type="ECO:0000313" key="6">
    <source>
        <dbReference type="EMBL" id="KAG0282527.1"/>
    </source>
</evidence>
<keyword evidence="3" id="KW-0274">FAD</keyword>
<proteinExistence type="inferred from homology"/>
<dbReference type="PANTHER" id="PTHR47356">
    <property type="entry name" value="FAD-DEPENDENT MONOOXYGENASE ASQG-RELATED"/>
    <property type="match status" value="1"/>
</dbReference>
<keyword evidence="4" id="KW-0560">Oxidoreductase</keyword>
<name>A0ABQ7JQB3_9FUNG</name>
<protein>
    <recommendedName>
        <fullName evidence="5">FAD-binding domain-containing protein</fullName>
    </recommendedName>
</protein>
<sequence length="466" mass="52135">MEINPAVTFKHERELMFAKRPKVLIVGAGLGGLTLGAILQKSDIPYDIFERAPKVKPLGSAICFNATMAPFLHQMGLMEEFVSLSKLVPSIQIADQDRQIKFTMTGGFDDARRKYGGETRVIPRPEFYDMILQQVPKERIHFGKKILTTKQGGNGVLLRCSDGTEYEGDILVGADGAHSAVRQNLYAELKKENKLPPSDDVALPFSTICLVGQTKPLTLEEFPHLALDESQFIRMLAGEQPYTNATFTTKRNTVCWSLVQYLDAETSRENDSFRNSEWGPEAAEAMCEQVRDQPVIAGGDRMLTIGDLIDWTPKEYISKVMLEQKVFQTWHSCRTVLIGDACHKLNPSGGVGATNAMHDAIVLANYIHALPHHPIADEIESALTSYQAERIEWVEKDFARSLMLKKMVSKGLVPMIIRFMIKYMPEFMMSKRADEIALVKPALQPSLNLKGPTHQQQEEGIPAQTI</sequence>
<dbReference type="InterPro" id="IPR050562">
    <property type="entry name" value="FAD_mOase_fung"/>
</dbReference>
<organism evidence="6 7">
    <name type="scientific">Linnemannia gamsii</name>
    <dbReference type="NCBI Taxonomy" id="64522"/>
    <lineage>
        <taxon>Eukaryota</taxon>
        <taxon>Fungi</taxon>
        <taxon>Fungi incertae sedis</taxon>
        <taxon>Mucoromycota</taxon>
        <taxon>Mortierellomycotina</taxon>
        <taxon>Mortierellomycetes</taxon>
        <taxon>Mortierellales</taxon>
        <taxon>Mortierellaceae</taxon>
        <taxon>Linnemannia</taxon>
    </lineage>
</organism>
<dbReference type="InterPro" id="IPR036188">
    <property type="entry name" value="FAD/NAD-bd_sf"/>
</dbReference>
<dbReference type="PANTHER" id="PTHR47356:SF2">
    <property type="entry name" value="FAD-BINDING DOMAIN-CONTAINING PROTEIN-RELATED"/>
    <property type="match status" value="1"/>
</dbReference>
<keyword evidence="2" id="KW-0285">Flavoprotein</keyword>
<evidence type="ECO:0000256" key="3">
    <source>
        <dbReference type="ARBA" id="ARBA00022827"/>
    </source>
</evidence>
<dbReference type="Pfam" id="PF01494">
    <property type="entry name" value="FAD_binding_3"/>
    <property type="match status" value="1"/>
</dbReference>
<evidence type="ECO:0000259" key="5">
    <source>
        <dbReference type="Pfam" id="PF01494"/>
    </source>
</evidence>
<reference evidence="6 7" key="1">
    <citation type="journal article" date="2020" name="Fungal Divers.">
        <title>Resolving the Mortierellaceae phylogeny through synthesis of multi-gene phylogenetics and phylogenomics.</title>
        <authorList>
            <person name="Vandepol N."/>
            <person name="Liber J."/>
            <person name="Desiro A."/>
            <person name="Na H."/>
            <person name="Kennedy M."/>
            <person name="Barry K."/>
            <person name="Grigoriev I.V."/>
            <person name="Miller A.N."/>
            <person name="O'Donnell K."/>
            <person name="Stajich J.E."/>
            <person name="Bonito G."/>
        </authorList>
    </citation>
    <scope>NUCLEOTIDE SEQUENCE [LARGE SCALE GENOMIC DNA]</scope>
    <source>
        <strain evidence="6 7">AD045</strain>
    </source>
</reference>
<accession>A0ABQ7JQB3</accession>
<gene>
    <name evidence="6" type="ORF">BGZ96_000381</name>
</gene>
<dbReference type="EMBL" id="JAAAIM010001048">
    <property type="protein sequence ID" value="KAG0282527.1"/>
    <property type="molecule type" value="Genomic_DNA"/>
</dbReference>
<dbReference type="InterPro" id="IPR002938">
    <property type="entry name" value="FAD-bd"/>
</dbReference>
<evidence type="ECO:0000313" key="7">
    <source>
        <dbReference type="Proteomes" id="UP001194696"/>
    </source>
</evidence>
<feature type="domain" description="FAD-binding" evidence="5">
    <location>
        <begin position="22"/>
        <end position="395"/>
    </location>
</feature>
<evidence type="ECO:0000256" key="2">
    <source>
        <dbReference type="ARBA" id="ARBA00022630"/>
    </source>
</evidence>
<evidence type="ECO:0000256" key="1">
    <source>
        <dbReference type="ARBA" id="ARBA00007992"/>
    </source>
</evidence>
<dbReference type="Proteomes" id="UP001194696">
    <property type="component" value="Unassembled WGS sequence"/>
</dbReference>
<comment type="similarity">
    <text evidence="1">Belongs to the paxM FAD-dependent monooxygenase family.</text>
</comment>
<evidence type="ECO:0000256" key="4">
    <source>
        <dbReference type="ARBA" id="ARBA00023002"/>
    </source>
</evidence>
<dbReference type="PRINTS" id="PR00420">
    <property type="entry name" value="RNGMNOXGNASE"/>
</dbReference>